<feature type="transmembrane region" description="Helical" evidence="5">
    <location>
        <begin position="152"/>
        <end position="171"/>
    </location>
</feature>
<sequence length="277" mass="28636">MTAPAAPAAAPAALTPLSRLLALGRAETTLLRRNRTAVFLALVLPFALVGSLRSILRAAADHTPGLDVDGNLVTSAMGIVLLVVVYTNLTTAYTARRNELVLKRLRTGEAADGEVLLGTAVPSIGLALLQCLLLGVGGLVLLDGLRAPANPLLLLAGLLLSALLLTALAALSSAVTRTVETAGITTLPLMLAAQFGSGLMVPLESMPDTVANLCRLLPTTPALQLLHIGWLGTDGTGPSAGFAGTWGEAALPLLLAAAWAGAAAWAARRWFRWEPRR</sequence>
<dbReference type="RefSeq" id="WP_033250396.1">
    <property type="nucleotide sequence ID" value="NZ_BSRX01000006.1"/>
</dbReference>
<dbReference type="InterPro" id="IPR013525">
    <property type="entry name" value="ABC2_TM"/>
</dbReference>
<dbReference type="OrthoDB" id="3214063at2"/>
<feature type="transmembrane region" description="Helical" evidence="5">
    <location>
        <begin position="115"/>
        <end position="140"/>
    </location>
</feature>
<feature type="transmembrane region" description="Helical" evidence="5">
    <location>
        <begin position="249"/>
        <end position="267"/>
    </location>
</feature>
<comment type="subcellular location">
    <subcellularLocation>
        <location evidence="1">Membrane</location>
        <topology evidence="1">Multi-pass membrane protein</topology>
    </subcellularLocation>
</comment>
<evidence type="ECO:0000256" key="5">
    <source>
        <dbReference type="SAM" id="Phobius"/>
    </source>
</evidence>
<feature type="domain" description="ABC-2 type transporter transmembrane" evidence="6">
    <location>
        <begin position="21"/>
        <end position="226"/>
    </location>
</feature>
<keyword evidence="3 5" id="KW-1133">Transmembrane helix</keyword>
<dbReference type="Proteomes" id="UP001165143">
    <property type="component" value="Unassembled WGS sequence"/>
</dbReference>
<dbReference type="InterPro" id="IPR052902">
    <property type="entry name" value="ABC-2_transporter"/>
</dbReference>
<evidence type="ECO:0000256" key="1">
    <source>
        <dbReference type="ARBA" id="ARBA00004141"/>
    </source>
</evidence>
<dbReference type="EMBL" id="BSRX01000006">
    <property type="protein sequence ID" value="GLW53413.1"/>
    <property type="molecule type" value="Genomic_DNA"/>
</dbReference>
<dbReference type="PANTHER" id="PTHR43027">
    <property type="entry name" value="DOXORUBICIN RESISTANCE ABC TRANSPORTER PERMEASE PROTEIN DRRC-RELATED"/>
    <property type="match status" value="1"/>
</dbReference>
<organism evidence="7 8">
    <name type="scientific">Kitasatospora phosalacinea</name>
    <dbReference type="NCBI Taxonomy" id="2065"/>
    <lineage>
        <taxon>Bacteria</taxon>
        <taxon>Bacillati</taxon>
        <taxon>Actinomycetota</taxon>
        <taxon>Actinomycetes</taxon>
        <taxon>Kitasatosporales</taxon>
        <taxon>Streptomycetaceae</taxon>
        <taxon>Kitasatospora</taxon>
    </lineage>
</organism>
<evidence type="ECO:0000313" key="7">
    <source>
        <dbReference type="EMBL" id="GLW53413.1"/>
    </source>
</evidence>
<comment type="caution">
    <text evidence="7">The sequence shown here is derived from an EMBL/GenBank/DDBJ whole genome shotgun (WGS) entry which is preliminary data.</text>
</comment>
<evidence type="ECO:0000313" key="8">
    <source>
        <dbReference type="Proteomes" id="UP001165143"/>
    </source>
</evidence>
<accession>A0A9W6UMP0</accession>
<dbReference type="GO" id="GO:0140359">
    <property type="term" value="F:ABC-type transporter activity"/>
    <property type="evidence" value="ECO:0007669"/>
    <property type="project" value="InterPro"/>
</dbReference>
<evidence type="ECO:0000256" key="4">
    <source>
        <dbReference type="ARBA" id="ARBA00023136"/>
    </source>
</evidence>
<protein>
    <submittedName>
        <fullName evidence="7">Transport permease protein</fullName>
    </submittedName>
</protein>
<evidence type="ECO:0000259" key="6">
    <source>
        <dbReference type="Pfam" id="PF01061"/>
    </source>
</evidence>
<evidence type="ECO:0000256" key="3">
    <source>
        <dbReference type="ARBA" id="ARBA00022989"/>
    </source>
</evidence>
<evidence type="ECO:0000256" key="2">
    <source>
        <dbReference type="ARBA" id="ARBA00022692"/>
    </source>
</evidence>
<dbReference type="Pfam" id="PF01061">
    <property type="entry name" value="ABC2_membrane"/>
    <property type="match status" value="1"/>
</dbReference>
<keyword evidence="4 5" id="KW-0472">Membrane</keyword>
<dbReference type="GO" id="GO:0016020">
    <property type="term" value="C:membrane"/>
    <property type="evidence" value="ECO:0007669"/>
    <property type="project" value="UniProtKB-SubCell"/>
</dbReference>
<gene>
    <name evidence="7" type="ORF">Kpho01_14240</name>
</gene>
<feature type="transmembrane region" description="Helical" evidence="5">
    <location>
        <begin position="76"/>
        <end position="95"/>
    </location>
</feature>
<keyword evidence="2 5" id="KW-0812">Transmembrane</keyword>
<feature type="transmembrane region" description="Helical" evidence="5">
    <location>
        <begin position="183"/>
        <end position="203"/>
    </location>
</feature>
<dbReference type="AlphaFoldDB" id="A0A9W6UMP0"/>
<proteinExistence type="predicted"/>
<feature type="transmembrane region" description="Helical" evidence="5">
    <location>
        <begin position="37"/>
        <end position="56"/>
    </location>
</feature>
<reference evidence="7" key="1">
    <citation type="submission" date="2023-02" db="EMBL/GenBank/DDBJ databases">
        <title>Kitasatospora phosalacinea NBRC 14362.</title>
        <authorList>
            <person name="Ichikawa N."/>
            <person name="Sato H."/>
            <person name="Tonouchi N."/>
        </authorList>
    </citation>
    <scope>NUCLEOTIDE SEQUENCE</scope>
    <source>
        <strain evidence="7">NBRC 14362</strain>
    </source>
</reference>
<name>A0A9W6UMP0_9ACTN</name>
<dbReference type="PANTHER" id="PTHR43027:SF2">
    <property type="entry name" value="TRANSPORT PERMEASE PROTEIN"/>
    <property type="match status" value="1"/>
</dbReference>